<reference evidence="1" key="1">
    <citation type="submission" date="2020-11" db="EMBL/GenBank/DDBJ databases">
        <title>Novosphingobium aureum sp. nov., a marine bacterium isolated from sediment of a salt flat.</title>
        <authorList>
            <person name="Yoo Y."/>
            <person name="Kim J.-J."/>
        </authorList>
    </citation>
    <scope>NUCLEOTIDE SEQUENCE</scope>
    <source>
        <strain evidence="1">YJ-S2-02</strain>
    </source>
</reference>
<keyword evidence="2" id="KW-1185">Reference proteome</keyword>
<dbReference type="EMBL" id="JADZGI010000002">
    <property type="protein sequence ID" value="MBH0114101.1"/>
    <property type="molecule type" value="Genomic_DNA"/>
</dbReference>
<organism evidence="1 2">
    <name type="scientific">Novosphingobium aureum</name>
    <dbReference type="NCBI Taxonomy" id="2792964"/>
    <lineage>
        <taxon>Bacteria</taxon>
        <taxon>Pseudomonadati</taxon>
        <taxon>Pseudomonadota</taxon>
        <taxon>Alphaproteobacteria</taxon>
        <taxon>Sphingomonadales</taxon>
        <taxon>Sphingomonadaceae</taxon>
        <taxon>Novosphingobium</taxon>
    </lineage>
</organism>
<evidence type="ECO:0000313" key="1">
    <source>
        <dbReference type="EMBL" id="MBH0114101.1"/>
    </source>
</evidence>
<dbReference type="AlphaFoldDB" id="A0A931MMF9"/>
<protein>
    <recommendedName>
        <fullName evidence="3">DUF429 domain-containing protein</fullName>
    </recommendedName>
</protein>
<name>A0A931MMF9_9SPHN</name>
<gene>
    <name evidence="1" type="ORF">I5E68_14240</name>
</gene>
<dbReference type="RefSeq" id="WP_197165160.1">
    <property type="nucleotide sequence ID" value="NZ_JADZGI010000002.1"/>
</dbReference>
<evidence type="ECO:0008006" key="3">
    <source>
        <dbReference type="Google" id="ProtNLM"/>
    </source>
</evidence>
<dbReference type="Proteomes" id="UP000617634">
    <property type="component" value="Unassembled WGS sequence"/>
</dbReference>
<proteinExistence type="predicted"/>
<evidence type="ECO:0000313" key="2">
    <source>
        <dbReference type="Proteomes" id="UP000617634"/>
    </source>
</evidence>
<accession>A0A931MMF9</accession>
<sequence length="309" mass="33342">MVASQARRAPGRVNARFRHFIAIDWSGALGPRQKGIAIALCDLDGHAPQLLRSPSHKLWSREDVLTLLADRLPEDTLVGLDLGISLPFADAGAFFPGWDHSPADARALWAMVDTICAHDANLAVSSFVDHPELSAYFRRHGGREGVHFSLPGAMHGRGRMRVAEEAQARMGCRPYSNFNLVGAAQVGKSSLSGMRMLHRLTGRLPVWPIDPLPARGSVVTEIYTTLAAVAAGRSAGRAKITDTVALDAALAALDSPPAALPGPEIDDHSADALLTSAWLRLAAQREELWHPQELTPDLARREGWTFGAI</sequence>
<comment type="caution">
    <text evidence="1">The sequence shown here is derived from an EMBL/GenBank/DDBJ whole genome shotgun (WGS) entry which is preliminary data.</text>
</comment>